<keyword evidence="5" id="KW-1185">Reference proteome</keyword>
<dbReference type="CDD" id="cd02440">
    <property type="entry name" value="AdoMet_MTases"/>
    <property type="match status" value="1"/>
</dbReference>
<keyword evidence="2" id="KW-0808">Transferase</keyword>
<dbReference type="PANTHER" id="PTHR43167:SF1">
    <property type="entry name" value="PUTATIVE (AFU_ORTHOLOGUE AFUA_6G01830)-RELATED"/>
    <property type="match status" value="1"/>
</dbReference>
<name>A0ABX1M1S2_9CYAN</name>
<dbReference type="SUPFAM" id="SSF53335">
    <property type="entry name" value="S-adenosyl-L-methionine-dependent methyltransferases"/>
    <property type="match status" value="1"/>
</dbReference>
<dbReference type="Proteomes" id="UP000762253">
    <property type="component" value="Unassembled WGS sequence"/>
</dbReference>
<dbReference type="GO" id="GO:0008168">
    <property type="term" value="F:methyltransferase activity"/>
    <property type="evidence" value="ECO:0007669"/>
    <property type="project" value="UniProtKB-KW"/>
</dbReference>
<proteinExistence type="predicted"/>
<gene>
    <name evidence="4" type="ORF">DP115_06485</name>
</gene>
<dbReference type="Pfam" id="PF13578">
    <property type="entry name" value="Methyltransf_24"/>
    <property type="match status" value="1"/>
</dbReference>
<sequence>MSKLSKPSALNDAKVKTVLNRLHAEADRQLPRLILHYLPKLPGLFLGKGIKWDQTKTEYYNDKYIPIEPDQGEFLYLIARAINAKTIIEFGTSFGISTIYLATAVRDNGGGIVIGTEMVHEKVVQARKNIAEAGLETYVDIREGDGLKTLTTLNKTVDLVLIDGWPELALDVLKIIDPFIRPGGIVVSDNVNTFKEPLKDYVDFLQNPANGYRSSTLNLKDGTEFSVKVRRHDEN</sequence>
<evidence type="ECO:0000313" key="5">
    <source>
        <dbReference type="Proteomes" id="UP000762253"/>
    </source>
</evidence>
<keyword evidence="3" id="KW-0949">S-adenosyl-L-methionine</keyword>
<protein>
    <submittedName>
        <fullName evidence="4">Methyltransferase</fullName>
    </submittedName>
</protein>
<dbReference type="RefSeq" id="WP_169264056.1">
    <property type="nucleotide sequence ID" value="NZ_QMEC01000017.1"/>
</dbReference>
<evidence type="ECO:0000256" key="2">
    <source>
        <dbReference type="ARBA" id="ARBA00022679"/>
    </source>
</evidence>
<accession>A0ABX1M1S2</accession>
<evidence type="ECO:0000313" key="4">
    <source>
        <dbReference type="EMBL" id="NMF62453.1"/>
    </source>
</evidence>
<dbReference type="PANTHER" id="PTHR43167">
    <property type="entry name" value="PUTATIVE (AFU_ORTHOLOGUE AFUA_6G01830)-RELATED"/>
    <property type="match status" value="1"/>
</dbReference>
<comment type="caution">
    <text evidence="4">The sequence shown here is derived from an EMBL/GenBank/DDBJ whole genome shotgun (WGS) entry which is preliminary data.</text>
</comment>
<evidence type="ECO:0000256" key="3">
    <source>
        <dbReference type="ARBA" id="ARBA00022691"/>
    </source>
</evidence>
<keyword evidence="1 4" id="KW-0489">Methyltransferase</keyword>
<dbReference type="PROSITE" id="PS51682">
    <property type="entry name" value="SAM_OMT_I"/>
    <property type="match status" value="1"/>
</dbReference>
<dbReference type="InterPro" id="IPR029063">
    <property type="entry name" value="SAM-dependent_MTases_sf"/>
</dbReference>
<dbReference type="GO" id="GO:0032259">
    <property type="term" value="P:methylation"/>
    <property type="evidence" value="ECO:0007669"/>
    <property type="project" value="UniProtKB-KW"/>
</dbReference>
<organism evidence="4 5">
    <name type="scientific">Brasilonema octagenarum UFV-OR1</name>
    <dbReference type="NCBI Taxonomy" id="417115"/>
    <lineage>
        <taxon>Bacteria</taxon>
        <taxon>Bacillati</taxon>
        <taxon>Cyanobacteriota</taxon>
        <taxon>Cyanophyceae</taxon>
        <taxon>Nostocales</taxon>
        <taxon>Scytonemataceae</taxon>
        <taxon>Brasilonema</taxon>
        <taxon>Octagenarum group</taxon>
    </lineage>
</organism>
<evidence type="ECO:0000256" key="1">
    <source>
        <dbReference type="ARBA" id="ARBA00022603"/>
    </source>
</evidence>
<reference evidence="4 5" key="1">
    <citation type="submission" date="2018-06" db="EMBL/GenBank/DDBJ databases">
        <title>Comparative genomics of Brasilonema spp. strains.</title>
        <authorList>
            <person name="Alvarenga D.O."/>
            <person name="Fiore M.F."/>
            <person name="Varani A.M."/>
        </authorList>
    </citation>
    <scope>NUCLEOTIDE SEQUENCE [LARGE SCALE GENOMIC DNA]</scope>
    <source>
        <strain evidence="4 5">UFV-OR1</strain>
    </source>
</reference>
<dbReference type="Gene3D" id="3.40.50.150">
    <property type="entry name" value="Vaccinia Virus protein VP39"/>
    <property type="match status" value="1"/>
</dbReference>
<dbReference type="EMBL" id="QMEC01000017">
    <property type="protein sequence ID" value="NMF62453.1"/>
    <property type="molecule type" value="Genomic_DNA"/>
</dbReference>
<dbReference type="InterPro" id="IPR002935">
    <property type="entry name" value="SAM_O-MeTrfase"/>
</dbReference>